<name>A0A3M7RIJ1_BRAPC</name>
<reference evidence="1 2" key="1">
    <citation type="journal article" date="2018" name="Sci. Rep.">
        <title>Genomic signatures of local adaptation to the degree of environmental predictability in rotifers.</title>
        <authorList>
            <person name="Franch-Gras L."/>
            <person name="Hahn C."/>
            <person name="Garcia-Roger E.M."/>
            <person name="Carmona M.J."/>
            <person name="Serra M."/>
            <person name="Gomez A."/>
        </authorList>
    </citation>
    <scope>NUCLEOTIDE SEQUENCE [LARGE SCALE GENOMIC DNA]</scope>
    <source>
        <strain evidence="1">HYR1</strain>
    </source>
</reference>
<dbReference type="EMBL" id="REGN01003351">
    <property type="protein sequence ID" value="RNA23105.1"/>
    <property type="molecule type" value="Genomic_DNA"/>
</dbReference>
<organism evidence="1 2">
    <name type="scientific">Brachionus plicatilis</name>
    <name type="common">Marine rotifer</name>
    <name type="synonym">Brachionus muelleri</name>
    <dbReference type="NCBI Taxonomy" id="10195"/>
    <lineage>
        <taxon>Eukaryota</taxon>
        <taxon>Metazoa</taxon>
        <taxon>Spiralia</taxon>
        <taxon>Gnathifera</taxon>
        <taxon>Rotifera</taxon>
        <taxon>Eurotatoria</taxon>
        <taxon>Monogononta</taxon>
        <taxon>Pseudotrocha</taxon>
        <taxon>Ploima</taxon>
        <taxon>Brachionidae</taxon>
        <taxon>Brachionus</taxon>
    </lineage>
</organism>
<keyword evidence="2" id="KW-1185">Reference proteome</keyword>
<dbReference type="Proteomes" id="UP000276133">
    <property type="component" value="Unassembled WGS sequence"/>
</dbReference>
<sequence>MVKDIYYLPKKLLSLRIESSRLLENVIRRVEQGICQGRIESFCSIGHQTDERIKRGFQIKIYRISNSIVESIRFFLFQYIN</sequence>
<comment type="caution">
    <text evidence="1">The sequence shown here is derived from an EMBL/GenBank/DDBJ whole genome shotgun (WGS) entry which is preliminary data.</text>
</comment>
<protein>
    <submittedName>
        <fullName evidence="1">Uncharacterized protein</fullName>
    </submittedName>
</protein>
<evidence type="ECO:0000313" key="1">
    <source>
        <dbReference type="EMBL" id="RNA23105.1"/>
    </source>
</evidence>
<accession>A0A3M7RIJ1</accession>
<gene>
    <name evidence="1" type="ORF">BpHYR1_005266</name>
</gene>
<dbReference type="AlphaFoldDB" id="A0A3M7RIJ1"/>
<proteinExistence type="predicted"/>
<evidence type="ECO:0000313" key="2">
    <source>
        <dbReference type="Proteomes" id="UP000276133"/>
    </source>
</evidence>